<dbReference type="InterPro" id="IPR016181">
    <property type="entry name" value="Acyl_CoA_acyltransferase"/>
</dbReference>
<evidence type="ECO:0000259" key="1">
    <source>
        <dbReference type="PROSITE" id="PS51186"/>
    </source>
</evidence>
<dbReference type="CDD" id="cd04301">
    <property type="entry name" value="NAT_SF"/>
    <property type="match status" value="1"/>
</dbReference>
<dbReference type="EC" id="2.3.1.57" evidence="3"/>
<evidence type="ECO:0000313" key="4">
    <source>
        <dbReference type="Proteomes" id="UP000186808"/>
    </source>
</evidence>
<gene>
    <name evidence="3" type="primary">speG</name>
    <name evidence="3" type="ORF">NCTC11401_00171</name>
    <name evidence="2" type="ORF">SAMN05421777_11089</name>
</gene>
<organism evidence="3 5">
    <name type="scientific">Fluoribacter gormanii</name>
    <dbReference type="NCBI Taxonomy" id="464"/>
    <lineage>
        <taxon>Bacteria</taxon>
        <taxon>Pseudomonadati</taxon>
        <taxon>Pseudomonadota</taxon>
        <taxon>Gammaproteobacteria</taxon>
        <taxon>Legionellales</taxon>
        <taxon>Legionellaceae</taxon>
        <taxon>Fluoribacter</taxon>
    </lineage>
</organism>
<name>A0A377GEY5_9GAMM</name>
<dbReference type="InterPro" id="IPR020036">
    <property type="entry name" value="PseH"/>
</dbReference>
<dbReference type="Proteomes" id="UP000254374">
    <property type="component" value="Unassembled WGS sequence"/>
</dbReference>
<reference evidence="2 4" key="1">
    <citation type="submission" date="2017-01" db="EMBL/GenBank/DDBJ databases">
        <authorList>
            <person name="Varghese N."/>
            <person name="Submissions S."/>
        </authorList>
    </citation>
    <scope>NUCLEOTIDE SEQUENCE [LARGE SCALE GENOMIC DNA]</scope>
    <source>
        <strain evidence="2 4">ATCC 33342</strain>
    </source>
</reference>
<sequence length="172" mass="20208">MLVNLEQKKYGIRPMIRDDLRMVLNWRNHPDIRQYMYTNHEISLDEHIIWFEKESINDKKKLLIFEENNIPVGFVNFTRSSTTLPVEWGFYIAPDARKGTGRALGKHALDYAFSTLGTHKVMGYVIASNVRSLQFHEKLGFQREGILRDQYFDGTHYEAVICLGLLKNEWNN</sequence>
<dbReference type="RefSeq" id="WP_202972261.1">
    <property type="nucleotide sequence ID" value="NZ_CAAAIX010000010.1"/>
</dbReference>
<protein>
    <submittedName>
        <fullName evidence="3">Spermidine N(1)-acetyltransferase</fullName>
        <ecNumber evidence="3">2.3.1.57</ecNumber>
    </submittedName>
    <submittedName>
        <fullName evidence="2">UDP-4-amino-4,6-dideoxy-N-acetyl-beta-L-altrosamine N-acetyltransferase</fullName>
    </submittedName>
</protein>
<keyword evidence="3" id="KW-0808">Transferase</keyword>
<keyword evidence="4" id="KW-1185">Reference proteome</keyword>
<dbReference type="PANTHER" id="PTHR43415">
    <property type="entry name" value="SPERMIDINE N(1)-ACETYLTRANSFERASE"/>
    <property type="match status" value="1"/>
</dbReference>
<evidence type="ECO:0000313" key="2">
    <source>
        <dbReference type="EMBL" id="SIR33682.1"/>
    </source>
</evidence>
<dbReference type="NCBIfam" id="TIGR03585">
    <property type="entry name" value="PseH"/>
    <property type="match status" value="1"/>
</dbReference>
<dbReference type="Gene3D" id="3.40.630.30">
    <property type="match status" value="1"/>
</dbReference>
<dbReference type="GO" id="GO:0004145">
    <property type="term" value="F:diamine N-acetyltransferase activity"/>
    <property type="evidence" value="ECO:0007669"/>
    <property type="project" value="UniProtKB-EC"/>
</dbReference>
<dbReference type="PANTHER" id="PTHR43415:SF3">
    <property type="entry name" value="GNAT-FAMILY ACETYLTRANSFERASE"/>
    <property type="match status" value="1"/>
</dbReference>
<dbReference type="Pfam" id="PF13302">
    <property type="entry name" value="Acetyltransf_3"/>
    <property type="match status" value="1"/>
</dbReference>
<dbReference type="SUPFAM" id="SSF55729">
    <property type="entry name" value="Acyl-CoA N-acyltransferases (Nat)"/>
    <property type="match status" value="1"/>
</dbReference>
<evidence type="ECO:0000313" key="5">
    <source>
        <dbReference type="Proteomes" id="UP000254374"/>
    </source>
</evidence>
<dbReference type="EMBL" id="UGGV01000001">
    <property type="protein sequence ID" value="STO23380.1"/>
    <property type="molecule type" value="Genomic_DNA"/>
</dbReference>
<reference evidence="3 5" key="2">
    <citation type="submission" date="2018-06" db="EMBL/GenBank/DDBJ databases">
        <authorList>
            <consortium name="Pathogen Informatics"/>
            <person name="Doyle S."/>
        </authorList>
    </citation>
    <scope>NUCLEOTIDE SEQUENCE [LARGE SCALE GENOMIC DNA]</scope>
    <source>
        <strain evidence="3 5">NCTC11401</strain>
    </source>
</reference>
<dbReference type="PROSITE" id="PS51186">
    <property type="entry name" value="GNAT"/>
    <property type="match status" value="1"/>
</dbReference>
<dbReference type="InterPro" id="IPR000182">
    <property type="entry name" value="GNAT_dom"/>
</dbReference>
<dbReference type="STRING" id="464.Lgor_0978"/>
<dbReference type="EMBL" id="FTNL01000010">
    <property type="protein sequence ID" value="SIR33682.1"/>
    <property type="molecule type" value="Genomic_DNA"/>
</dbReference>
<keyword evidence="3" id="KW-0012">Acyltransferase</keyword>
<evidence type="ECO:0000313" key="3">
    <source>
        <dbReference type="EMBL" id="STO23380.1"/>
    </source>
</evidence>
<accession>A0A377GEY5</accession>
<feature type="domain" description="N-acetyltransferase" evidence="1">
    <location>
        <begin position="10"/>
        <end position="164"/>
    </location>
</feature>
<proteinExistence type="predicted"/>
<dbReference type="Proteomes" id="UP000186808">
    <property type="component" value="Unassembled WGS sequence"/>
</dbReference>
<dbReference type="AlphaFoldDB" id="A0A377GEY5"/>